<dbReference type="InterPro" id="IPR041471">
    <property type="entry name" value="UvrB_inter"/>
</dbReference>
<dbReference type="SUPFAM" id="SSF52540">
    <property type="entry name" value="P-loop containing nucleoside triphosphate hydrolases"/>
    <property type="match status" value="1"/>
</dbReference>
<protein>
    <submittedName>
        <fullName evidence="4">Transcription-repair coupling factor</fullName>
    </submittedName>
</protein>
<accession>A0A3B0VS24</accession>
<dbReference type="InterPro" id="IPR027417">
    <property type="entry name" value="P-loop_NTPase"/>
</dbReference>
<keyword evidence="2" id="KW-0067">ATP-binding</keyword>
<dbReference type="InterPro" id="IPR004807">
    <property type="entry name" value="UvrB"/>
</dbReference>
<dbReference type="AlphaFoldDB" id="A0A3B0VS24"/>
<evidence type="ECO:0000256" key="1">
    <source>
        <dbReference type="ARBA" id="ARBA00022741"/>
    </source>
</evidence>
<proteinExistence type="predicted"/>
<organism evidence="4">
    <name type="scientific">hydrothermal vent metagenome</name>
    <dbReference type="NCBI Taxonomy" id="652676"/>
    <lineage>
        <taxon>unclassified sequences</taxon>
        <taxon>metagenomes</taxon>
        <taxon>ecological metagenomes</taxon>
    </lineage>
</organism>
<dbReference type="PANTHER" id="PTHR24029">
    <property type="entry name" value="UVRABC SYSTEM PROTEIN B"/>
    <property type="match status" value="1"/>
</dbReference>
<dbReference type="GO" id="GO:0009380">
    <property type="term" value="C:excinuclease repair complex"/>
    <property type="evidence" value="ECO:0007669"/>
    <property type="project" value="InterPro"/>
</dbReference>
<keyword evidence="1" id="KW-0547">Nucleotide-binding</keyword>
<reference evidence="4" key="1">
    <citation type="submission" date="2018-06" db="EMBL/GenBank/DDBJ databases">
        <authorList>
            <person name="Zhirakovskaya E."/>
        </authorList>
    </citation>
    <scope>NUCLEOTIDE SEQUENCE</scope>
</reference>
<dbReference type="GO" id="GO:0003677">
    <property type="term" value="F:DNA binding"/>
    <property type="evidence" value="ECO:0007669"/>
    <property type="project" value="InterPro"/>
</dbReference>
<dbReference type="Gene3D" id="3.30.2060.10">
    <property type="entry name" value="Penicillin-binding protein 1b domain"/>
    <property type="match status" value="1"/>
</dbReference>
<name>A0A3B0VS24_9ZZZZ</name>
<dbReference type="GO" id="GO:0005524">
    <property type="term" value="F:ATP binding"/>
    <property type="evidence" value="ECO:0007669"/>
    <property type="project" value="UniProtKB-KW"/>
</dbReference>
<evidence type="ECO:0000256" key="2">
    <source>
        <dbReference type="ARBA" id="ARBA00022840"/>
    </source>
</evidence>
<evidence type="ECO:0000259" key="3">
    <source>
        <dbReference type="Pfam" id="PF17757"/>
    </source>
</evidence>
<gene>
    <name evidence="4" type="ORF">MNBD_CHLOROFLEXI01-860</name>
</gene>
<dbReference type="Pfam" id="PF17757">
    <property type="entry name" value="UvrB_inter"/>
    <property type="match status" value="1"/>
</dbReference>
<dbReference type="GO" id="GO:0006289">
    <property type="term" value="P:nucleotide-excision repair"/>
    <property type="evidence" value="ECO:0007669"/>
    <property type="project" value="InterPro"/>
</dbReference>
<dbReference type="EMBL" id="UOEU01000832">
    <property type="protein sequence ID" value="VAW41257.1"/>
    <property type="molecule type" value="Genomic_DNA"/>
</dbReference>
<evidence type="ECO:0000313" key="4">
    <source>
        <dbReference type="EMBL" id="VAW41257.1"/>
    </source>
</evidence>
<sequence>MSVFGLLNIFKELPAFEQLVTELDEKKAVPALTLPKSGRTAVLAQLYLQRRVPVVLLTGKVESAAAWIQALETWLPPGDVMRRLPEPTPLPYDRGPWSERCRADRLTVLTRLMAGQHPQIPAADMPPLIVTSARAFLQKTMPKRRFMTNTRVLRLRQIIDLEKLLKMWRGIGYEAVSVVEAAGQFSRRGGIIDIFPIATPFPVRIELFGDEIDTMRYFDPATQRSIQHNGSSSTES</sequence>
<dbReference type="PANTHER" id="PTHR24029:SF1">
    <property type="entry name" value="TRANSCRIPTION-REPAIR-COUPLING FACTOR"/>
    <property type="match status" value="1"/>
</dbReference>
<feature type="non-terminal residue" evidence="4">
    <location>
        <position position="236"/>
    </location>
</feature>
<feature type="domain" description="UvrB interaction" evidence="3">
    <location>
        <begin position="153"/>
        <end position="228"/>
    </location>
</feature>
<dbReference type="GO" id="GO:0016887">
    <property type="term" value="F:ATP hydrolysis activity"/>
    <property type="evidence" value="ECO:0007669"/>
    <property type="project" value="InterPro"/>
</dbReference>